<feature type="compositionally biased region" description="Low complexity" evidence="1">
    <location>
        <begin position="12"/>
        <end position="24"/>
    </location>
</feature>
<organism evidence="2 3">
    <name type="scientific">Potamilus streckersoni</name>
    <dbReference type="NCBI Taxonomy" id="2493646"/>
    <lineage>
        <taxon>Eukaryota</taxon>
        <taxon>Metazoa</taxon>
        <taxon>Spiralia</taxon>
        <taxon>Lophotrochozoa</taxon>
        <taxon>Mollusca</taxon>
        <taxon>Bivalvia</taxon>
        <taxon>Autobranchia</taxon>
        <taxon>Heteroconchia</taxon>
        <taxon>Palaeoheterodonta</taxon>
        <taxon>Unionida</taxon>
        <taxon>Unionoidea</taxon>
        <taxon>Unionidae</taxon>
        <taxon>Ambleminae</taxon>
        <taxon>Lampsilini</taxon>
        <taxon>Potamilus</taxon>
    </lineage>
</organism>
<reference evidence="2" key="3">
    <citation type="submission" date="2023-05" db="EMBL/GenBank/DDBJ databases">
        <authorList>
            <person name="Smith C.H."/>
        </authorList>
    </citation>
    <scope>NUCLEOTIDE SEQUENCE</scope>
    <source>
        <strain evidence="2">CHS0354</strain>
        <tissue evidence="2">Mantle</tissue>
    </source>
</reference>
<name>A0AAE0SJD9_9BIVA</name>
<evidence type="ECO:0000256" key="1">
    <source>
        <dbReference type="SAM" id="MobiDB-lite"/>
    </source>
</evidence>
<dbReference type="EMBL" id="JAEAOA010002224">
    <property type="protein sequence ID" value="KAK3593092.1"/>
    <property type="molecule type" value="Genomic_DNA"/>
</dbReference>
<sequence length="150" mass="16986">MSEVEENGQPQKESPSKSFSIKSLLSKDKDRGEEEKREKDSPAVITKLDFPGFNANINFPLCYPENGGKHLALGHFPMWYHWYMSQQCLQKLESDHQKKKVTTCDLDIELTTCDLDIELTTCDLDTELTTCDLDADVKTCDIDTEATTSS</sequence>
<dbReference type="Proteomes" id="UP001195483">
    <property type="component" value="Unassembled WGS sequence"/>
</dbReference>
<reference evidence="2" key="1">
    <citation type="journal article" date="2021" name="Genome Biol. Evol.">
        <title>A High-Quality Reference Genome for a Parasitic Bivalve with Doubly Uniparental Inheritance (Bivalvia: Unionida).</title>
        <authorList>
            <person name="Smith C.H."/>
        </authorList>
    </citation>
    <scope>NUCLEOTIDE SEQUENCE</scope>
    <source>
        <strain evidence="2">CHS0354</strain>
    </source>
</reference>
<evidence type="ECO:0000313" key="3">
    <source>
        <dbReference type="Proteomes" id="UP001195483"/>
    </source>
</evidence>
<feature type="compositionally biased region" description="Basic and acidic residues" evidence="1">
    <location>
        <begin position="25"/>
        <end position="41"/>
    </location>
</feature>
<reference evidence="2" key="2">
    <citation type="journal article" date="2021" name="Genome Biol. Evol.">
        <title>Developing a high-quality reference genome for a parasitic bivalve with doubly uniparental inheritance (Bivalvia: Unionida).</title>
        <authorList>
            <person name="Smith C.H."/>
        </authorList>
    </citation>
    <scope>NUCLEOTIDE SEQUENCE</scope>
    <source>
        <strain evidence="2">CHS0354</strain>
        <tissue evidence="2">Mantle</tissue>
    </source>
</reference>
<proteinExistence type="predicted"/>
<accession>A0AAE0SJD9</accession>
<keyword evidence="3" id="KW-1185">Reference proteome</keyword>
<dbReference type="AlphaFoldDB" id="A0AAE0SJD9"/>
<gene>
    <name evidence="2" type="ORF">CHS0354_038133</name>
</gene>
<protein>
    <submittedName>
        <fullName evidence="2">Uncharacterized protein</fullName>
    </submittedName>
</protein>
<comment type="caution">
    <text evidence="2">The sequence shown here is derived from an EMBL/GenBank/DDBJ whole genome shotgun (WGS) entry which is preliminary data.</text>
</comment>
<feature type="region of interest" description="Disordered" evidence="1">
    <location>
        <begin position="1"/>
        <end position="43"/>
    </location>
</feature>
<evidence type="ECO:0000313" key="2">
    <source>
        <dbReference type="EMBL" id="KAK3593092.1"/>
    </source>
</evidence>